<dbReference type="RefSeq" id="WP_080158373.1">
    <property type="nucleotide sequence ID" value="NZ_FUZI01000005.1"/>
</dbReference>
<feature type="transmembrane region" description="Helical" evidence="1">
    <location>
        <begin position="316"/>
        <end position="335"/>
    </location>
</feature>
<organism evidence="2 3">
    <name type="scientific">Photobacterium piscicola</name>
    <dbReference type="NCBI Taxonomy" id="1378299"/>
    <lineage>
        <taxon>Bacteria</taxon>
        <taxon>Pseudomonadati</taxon>
        <taxon>Pseudomonadota</taxon>
        <taxon>Gammaproteobacteria</taxon>
        <taxon>Vibrionales</taxon>
        <taxon>Vibrionaceae</taxon>
        <taxon>Photobacterium</taxon>
    </lineage>
</organism>
<name>A0A1T5I2V3_9GAMM</name>
<dbReference type="InterPro" id="IPR043129">
    <property type="entry name" value="ATPase_NBD"/>
</dbReference>
<dbReference type="EMBL" id="FUZI01000005">
    <property type="protein sequence ID" value="SKC33417.1"/>
    <property type="molecule type" value="Genomic_DNA"/>
</dbReference>
<proteinExistence type="predicted"/>
<protein>
    <recommendedName>
        <fullName evidence="4">MSHA biogenesis protein MshI</fullName>
    </recommendedName>
</protein>
<sequence length="489" mass="53810">MILRALAPFFLRKPSALNVALALFSDAVVLVAGDGSDVIIDSVSIEAVTEWSSAIEILITRHQLAGSQIAIILGRGLYQSLLIDKPNLSDDELILALPYLVKDLVNESPDDIVADGFDSLNNDRIQVVVTTRQQVNKIVFACQSVGCDVGCMTVESVVWGEFTAQHLSQLVVHRYGNGDLQLTAFSQQKLIFQRQLRGFAVPLVAAVDSDIQALQLDSLALELQRSLDFLSAQLRDNPISQLLISCDNDDSQQLALALNARLNVIVQAIEPRLSLLSSTGTRIAWAGLQQGFSSSINFYSQHLQPKRQWLTLNNMLLSWLTLIFIIGLTSAVYSFKLHQLAPTFIANKAQLTTAQQQLMLTQKQILLHVVSPIKQQHLSALEQEITAKQATLKAVANHDVSLMVGYGQVLVQLAEAASKDVAIERISISGTAMDLHGVARSPEAVPRWLGTFNRYSTLAQRRFQLLNIGRDKDNQVTFTLQAQRIEGAL</sequence>
<dbReference type="InterPro" id="IPR007813">
    <property type="entry name" value="PilN"/>
</dbReference>
<dbReference type="Proteomes" id="UP000189966">
    <property type="component" value="Unassembled WGS sequence"/>
</dbReference>
<evidence type="ECO:0008006" key="4">
    <source>
        <dbReference type="Google" id="ProtNLM"/>
    </source>
</evidence>
<dbReference type="AlphaFoldDB" id="A0A1T5I2V3"/>
<dbReference type="Pfam" id="PF05137">
    <property type="entry name" value="PilN"/>
    <property type="match status" value="1"/>
</dbReference>
<evidence type="ECO:0000256" key="1">
    <source>
        <dbReference type="SAM" id="Phobius"/>
    </source>
</evidence>
<evidence type="ECO:0000313" key="2">
    <source>
        <dbReference type="EMBL" id="SKC33417.1"/>
    </source>
</evidence>
<gene>
    <name evidence="2" type="ORF">CZ809_03004</name>
</gene>
<accession>A0A1T5I2V3</accession>
<evidence type="ECO:0000313" key="3">
    <source>
        <dbReference type="Proteomes" id="UP000189966"/>
    </source>
</evidence>
<keyword evidence="1" id="KW-0472">Membrane</keyword>
<keyword evidence="1" id="KW-0812">Transmembrane</keyword>
<dbReference type="OrthoDB" id="5296002at2"/>
<keyword evidence="1" id="KW-1133">Transmembrane helix</keyword>
<reference evidence="2 3" key="1">
    <citation type="submission" date="2017-02" db="EMBL/GenBank/DDBJ databases">
        <authorList>
            <person name="Peterson S.W."/>
        </authorList>
    </citation>
    <scope>NUCLEOTIDE SEQUENCE [LARGE SCALE GENOMIC DNA]</scope>
    <source>
        <strain evidence="3">type strain: NCCB 100098</strain>
    </source>
</reference>
<dbReference type="SUPFAM" id="SSF53067">
    <property type="entry name" value="Actin-like ATPase domain"/>
    <property type="match status" value="1"/>
</dbReference>